<sequence length="52" mass="5833">MKDWHNHTDVADSQMIVVHQALDVILNNAATQRITESFLAIGMIMVKQRGLA</sequence>
<evidence type="ECO:0000313" key="1">
    <source>
        <dbReference type="EMBL" id="KEH42215.1"/>
    </source>
</evidence>
<dbReference type="Proteomes" id="UP000002051">
    <property type="component" value="Unassembled WGS sequence"/>
</dbReference>
<keyword evidence="3" id="KW-1185">Reference proteome</keyword>
<dbReference type="AlphaFoldDB" id="A0A072VVU1"/>
<gene>
    <name evidence="1" type="ordered locus">MTR_1g064017</name>
</gene>
<dbReference type="HOGENOM" id="CLU_3090197_0_0_1"/>
<protein>
    <submittedName>
        <fullName evidence="1 2">Uncharacterized protein</fullName>
    </submittedName>
</protein>
<dbReference type="PaxDb" id="3880-AES71037"/>
<organism evidence="1 3">
    <name type="scientific">Medicago truncatula</name>
    <name type="common">Barrel medic</name>
    <name type="synonym">Medicago tribuloides</name>
    <dbReference type="NCBI Taxonomy" id="3880"/>
    <lineage>
        <taxon>Eukaryota</taxon>
        <taxon>Viridiplantae</taxon>
        <taxon>Streptophyta</taxon>
        <taxon>Embryophyta</taxon>
        <taxon>Tracheophyta</taxon>
        <taxon>Spermatophyta</taxon>
        <taxon>Magnoliopsida</taxon>
        <taxon>eudicotyledons</taxon>
        <taxon>Gunneridae</taxon>
        <taxon>Pentapetalae</taxon>
        <taxon>rosids</taxon>
        <taxon>fabids</taxon>
        <taxon>Fabales</taxon>
        <taxon>Fabaceae</taxon>
        <taxon>Papilionoideae</taxon>
        <taxon>50 kb inversion clade</taxon>
        <taxon>NPAAA clade</taxon>
        <taxon>Hologalegina</taxon>
        <taxon>IRL clade</taxon>
        <taxon>Trifolieae</taxon>
        <taxon>Medicago</taxon>
    </lineage>
</organism>
<accession>A0A072VVU1</accession>
<name>A0A072VVU1_MEDTR</name>
<dbReference type="EMBL" id="CM001217">
    <property type="protein sequence ID" value="KEH42215.1"/>
    <property type="molecule type" value="Genomic_DNA"/>
</dbReference>
<reference evidence="1 3" key="2">
    <citation type="journal article" date="2014" name="BMC Genomics">
        <title>An improved genome release (version Mt4.0) for the model legume Medicago truncatula.</title>
        <authorList>
            <person name="Tang H."/>
            <person name="Krishnakumar V."/>
            <person name="Bidwell S."/>
            <person name="Rosen B."/>
            <person name="Chan A."/>
            <person name="Zhou S."/>
            <person name="Gentzbittel L."/>
            <person name="Childs K.L."/>
            <person name="Yandell M."/>
            <person name="Gundlach H."/>
            <person name="Mayer K.F."/>
            <person name="Schwartz D.C."/>
            <person name="Town C.D."/>
        </authorList>
    </citation>
    <scope>GENOME REANNOTATION</scope>
    <source>
        <strain evidence="1">A17</strain>
        <strain evidence="2 3">cv. Jemalong A17</strain>
    </source>
</reference>
<evidence type="ECO:0000313" key="2">
    <source>
        <dbReference type="EnsemblPlants" id="KEH42215"/>
    </source>
</evidence>
<reference evidence="1 3" key="1">
    <citation type="journal article" date="2011" name="Nature">
        <title>The Medicago genome provides insight into the evolution of rhizobial symbioses.</title>
        <authorList>
            <person name="Young N.D."/>
            <person name="Debelle F."/>
            <person name="Oldroyd G.E."/>
            <person name="Geurts R."/>
            <person name="Cannon S.B."/>
            <person name="Udvardi M.K."/>
            <person name="Benedito V.A."/>
            <person name="Mayer K.F."/>
            <person name="Gouzy J."/>
            <person name="Schoof H."/>
            <person name="Van de Peer Y."/>
            <person name="Proost S."/>
            <person name="Cook D.R."/>
            <person name="Meyers B.C."/>
            <person name="Spannagl M."/>
            <person name="Cheung F."/>
            <person name="De Mita S."/>
            <person name="Krishnakumar V."/>
            <person name="Gundlach H."/>
            <person name="Zhou S."/>
            <person name="Mudge J."/>
            <person name="Bharti A.K."/>
            <person name="Murray J.D."/>
            <person name="Naoumkina M.A."/>
            <person name="Rosen B."/>
            <person name="Silverstein K.A."/>
            <person name="Tang H."/>
            <person name="Rombauts S."/>
            <person name="Zhao P.X."/>
            <person name="Zhou P."/>
            <person name="Barbe V."/>
            <person name="Bardou P."/>
            <person name="Bechner M."/>
            <person name="Bellec A."/>
            <person name="Berger A."/>
            <person name="Berges H."/>
            <person name="Bidwell S."/>
            <person name="Bisseling T."/>
            <person name="Choisne N."/>
            <person name="Couloux A."/>
            <person name="Denny R."/>
            <person name="Deshpande S."/>
            <person name="Dai X."/>
            <person name="Doyle J.J."/>
            <person name="Dudez A.M."/>
            <person name="Farmer A.D."/>
            <person name="Fouteau S."/>
            <person name="Franken C."/>
            <person name="Gibelin C."/>
            <person name="Gish J."/>
            <person name="Goldstein S."/>
            <person name="Gonzalez A.J."/>
            <person name="Green P.J."/>
            <person name="Hallab A."/>
            <person name="Hartog M."/>
            <person name="Hua A."/>
            <person name="Humphray S.J."/>
            <person name="Jeong D.H."/>
            <person name="Jing Y."/>
            <person name="Jocker A."/>
            <person name="Kenton S.M."/>
            <person name="Kim D.J."/>
            <person name="Klee K."/>
            <person name="Lai H."/>
            <person name="Lang C."/>
            <person name="Lin S."/>
            <person name="Macmil S.L."/>
            <person name="Magdelenat G."/>
            <person name="Matthews L."/>
            <person name="McCorrison J."/>
            <person name="Monaghan E.L."/>
            <person name="Mun J.H."/>
            <person name="Najar F.Z."/>
            <person name="Nicholson C."/>
            <person name="Noirot C."/>
            <person name="O'Bleness M."/>
            <person name="Paule C.R."/>
            <person name="Poulain J."/>
            <person name="Prion F."/>
            <person name="Qin B."/>
            <person name="Qu C."/>
            <person name="Retzel E.F."/>
            <person name="Riddle C."/>
            <person name="Sallet E."/>
            <person name="Samain S."/>
            <person name="Samson N."/>
            <person name="Sanders I."/>
            <person name="Saurat O."/>
            <person name="Scarpelli C."/>
            <person name="Schiex T."/>
            <person name="Segurens B."/>
            <person name="Severin A.J."/>
            <person name="Sherrier D.J."/>
            <person name="Shi R."/>
            <person name="Sims S."/>
            <person name="Singer S.R."/>
            <person name="Sinharoy S."/>
            <person name="Sterck L."/>
            <person name="Viollet A."/>
            <person name="Wang B.B."/>
            <person name="Wang K."/>
            <person name="Wang M."/>
            <person name="Wang X."/>
            <person name="Warfsmann J."/>
            <person name="Weissenbach J."/>
            <person name="White D.D."/>
            <person name="White J.D."/>
            <person name="Wiley G.B."/>
            <person name="Wincker P."/>
            <person name="Xing Y."/>
            <person name="Yang L."/>
            <person name="Yao Z."/>
            <person name="Ying F."/>
            <person name="Zhai J."/>
            <person name="Zhou L."/>
            <person name="Zuber A."/>
            <person name="Denarie J."/>
            <person name="Dixon R.A."/>
            <person name="May G.D."/>
            <person name="Schwartz D.C."/>
            <person name="Rogers J."/>
            <person name="Quetier F."/>
            <person name="Town C.D."/>
            <person name="Roe B.A."/>
        </authorList>
    </citation>
    <scope>NUCLEOTIDE SEQUENCE [LARGE SCALE GENOMIC DNA]</scope>
    <source>
        <strain evidence="1">A17</strain>
        <strain evidence="2 3">cv. Jemalong A17</strain>
    </source>
</reference>
<dbReference type="EnsemblPlants" id="KEH42215">
    <property type="protein sequence ID" value="KEH42215"/>
    <property type="gene ID" value="MTR_1g064017"/>
</dbReference>
<proteinExistence type="predicted"/>
<reference evidence="2" key="3">
    <citation type="submission" date="2015-04" db="UniProtKB">
        <authorList>
            <consortium name="EnsemblPlants"/>
        </authorList>
    </citation>
    <scope>IDENTIFICATION</scope>
    <source>
        <strain evidence="2">cv. Jemalong A17</strain>
    </source>
</reference>
<evidence type="ECO:0000313" key="3">
    <source>
        <dbReference type="Proteomes" id="UP000002051"/>
    </source>
</evidence>